<organism evidence="2 3">
    <name type="scientific">Dactylellina haptotyla (strain CBS 200.50)</name>
    <name type="common">Nematode-trapping fungus</name>
    <name type="synonym">Monacrosporium haptotylum</name>
    <dbReference type="NCBI Taxonomy" id="1284197"/>
    <lineage>
        <taxon>Eukaryota</taxon>
        <taxon>Fungi</taxon>
        <taxon>Dikarya</taxon>
        <taxon>Ascomycota</taxon>
        <taxon>Pezizomycotina</taxon>
        <taxon>Orbiliomycetes</taxon>
        <taxon>Orbiliales</taxon>
        <taxon>Orbiliaceae</taxon>
        <taxon>Dactylellina</taxon>
    </lineage>
</organism>
<reference evidence="3" key="2">
    <citation type="submission" date="2013-04" db="EMBL/GenBank/DDBJ databases">
        <title>Genomic mechanisms accounting for the adaptation to parasitism in nematode-trapping fungi.</title>
        <authorList>
            <person name="Ahren D.G."/>
        </authorList>
    </citation>
    <scope>NUCLEOTIDE SEQUENCE [LARGE SCALE GENOMIC DNA]</scope>
    <source>
        <strain evidence="3">CBS 200.50</strain>
    </source>
</reference>
<dbReference type="AlphaFoldDB" id="S8AMN3"/>
<dbReference type="Proteomes" id="UP000015100">
    <property type="component" value="Unassembled WGS sequence"/>
</dbReference>
<keyword evidence="3" id="KW-1185">Reference proteome</keyword>
<feature type="region of interest" description="Disordered" evidence="1">
    <location>
        <begin position="411"/>
        <end position="463"/>
    </location>
</feature>
<gene>
    <name evidence="2" type="ORF">H072_1847</name>
</gene>
<dbReference type="HOGENOM" id="CLU_537503_0_0_1"/>
<dbReference type="OMA" id="SCHDERE"/>
<dbReference type="EMBL" id="AQGS01000057">
    <property type="protein sequence ID" value="EPS44195.1"/>
    <property type="molecule type" value="Genomic_DNA"/>
</dbReference>
<evidence type="ECO:0000256" key="1">
    <source>
        <dbReference type="SAM" id="MobiDB-lite"/>
    </source>
</evidence>
<feature type="compositionally biased region" description="Polar residues" evidence="1">
    <location>
        <begin position="306"/>
        <end position="325"/>
    </location>
</feature>
<name>S8AMN3_DACHA</name>
<feature type="region of interest" description="Disordered" evidence="1">
    <location>
        <begin position="294"/>
        <end position="397"/>
    </location>
</feature>
<feature type="compositionally biased region" description="Basic and acidic residues" evidence="1">
    <location>
        <begin position="372"/>
        <end position="386"/>
    </location>
</feature>
<feature type="compositionally biased region" description="Basic and acidic residues" evidence="1">
    <location>
        <begin position="327"/>
        <end position="340"/>
    </location>
</feature>
<protein>
    <submittedName>
        <fullName evidence="2">Uncharacterized protein</fullName>
    </submittedName>
</protein>
<evidence type="ECO:0000313" key="2">
    <source>
        <dbReference type="EMBL" id="EPS44195.1"/>
    </source>
</evidence>
<accession>S8AMN3</accession>
<sequence length="463" mass="52559">MLLGVYVPISKLVEQRVPGAEEIDASEDIELATVVIRVPENTRHKRNGHYAVKSERELVAVDGETTFIEIPEMMILHTIAVGEVKPLTTADDGSFQKLNKRQKEVARRWSQTYWGMQPEEKRIPEGGPPTKGVEMYNLLKENGFEASNSDGLQIVHWAHYQEIRRFCRNLEQQPIYEQAVNLLQRFQRLFNESLPSEAFYDTARTDHKNISRALWLHFGITHTIKKKPPMEATLRTRARQYHTANPDIRDHLTRLDWNKAQDLLPLPPLSTPALRRALSPSHYETPATKTASHLADFGFSTPPSPDSSLSVYQNTSCRTSRTPSENAEYKERHAKARAEWQQDAGEPSGDQEREISPPEDHYGDENMEDEDEWHRGGQGEGLREMLAEGQPGGFEQGVLNSFALNSRGAQVKRRLTAASFQSPTPRREKKKGTPFPEQEHRPGILATNTDVNAQDAEEADLEI</sequence>
<feature type="compositionally biased region" description="Basic and acidic residues" evidence="1">
    <location>
        <begin position="350"/>
        <end position="364"/>
    </location>
</feature>
<proteinExistence type="predicted"/>
<dbReference type="OrthoDB" id="5335276at2759"/>
<evidence type="ECO:0000313" key="3">
    <source>
        <dbReference type="Proteomes" id="UP000015100"/>
    </source>
</evidence>
<reference evidence="2 3" key="1">
    <citation type="journal article" date="2013" name="PLoS Genet.">
        <title>Genomic mechanisms accounting for the adaptation to parasitism in nematode-trapping fungi.</title>
        <authorList>
            <person name="Meerupati T."/>
            <person name="Andersson K.M."/>
            <person name="Friman E."/>
            <person name="Kumar D."/>
            <person name="Tunlid A."/>
            <person name="Ahren D."/>
        </authorList>
    </citation>
    <scope>NUCLEOTIDE SEQUENCE [LARGE SCALE GENOMIC DNA]</scope>
    <source>
        <strain evidence="2 3">CBS 200.50</strain>
    </source>
</reference>
<comment type="caution">
    <text evidence="2">The sequence shown here is derived from an EMBL/GenBank/DDBJ whole genome shotgun (WGS) entry which is preliminary data.</text>
</comment>